<sequence length="474" mass="53715">MEQLLKNFPHRISSEQKVKPKSNYAPCAQKPLGRRPKVLDTRKIEIPVHGHQGLANEPYLHESRHVPVTQTYLQALRQSLDEIHACITAAIMSPRESDNPGQETYTTTAHIRNAVRHVSLLIPALARLSSYPHLFPDRAASQAFWRIVHTHLRALALQVAAYKTLTESWRLFAASDDNADVFENNLVNPPQPSPQNPKVSITPWRSWLQFSSIETYLQKTDQPFDPLIVSRTWQPYFNRMDEMRREGYVPLGMQIMPMQGILLAEYWRLGMEKMVDAITEVSTNADVAALFRPDFDNFLNTIEPVSMTPPTLSVPIPTDTSVPLPELANQHHDSHLIWVTGPATIMPTNVIRGAYNPGADAARLYAGLGTRSTISRRSNSRLVRMLMRKMTPEERMREQAFLRAAERLAYLKFLEESRREREMILKQIDEKNRALNAENAADAQEVAGDGGGDDEMKEDGQEHGENGEVQVMDA</sequence>
<dbReference type="Proteomes" id="UP000504637">
    <property type="component" value="Unplaced"/>
</dbReference>
<gene>
    <name evidence="3" type="ORF">K489DRAFT_74065</name>
</gene>
<reference evidence="3" key="3">
    <citation type="submission" date="2025-08" db="UniProtKB">
        <authorList>
            <consortium name="RefSeq"/>
        </authorList>
    </citation>
    <scope>IDENTIFICATION</scope>
    <source>
        <strain evidence="3">CBS 342.82</strain>
    </source>
</reference>
<organism evidence="3">
    <name type="scientific">Dissoconium aciculare CBS 342.82</name>
    <dbReference type="NCBI Taxonomy" id="1314786"/>
    <lineage>
        <taxon>Eukaryota</taxon>
        <taxon>Fungi</taxon>
        <taxon>Dikarya</taxon>
        <taxon>Ascomycota</taxon>
        <taxon>Pezizomycotina</taxon>
        <taxon>Dothideomycetes</taxon>
        <taxon>Dothideomycetidae</taxon>
        <taxon>Mycosphaerellales</taxon>
        <taxon>Dissoconiaceae</taxon>
        <taxon>Dissoconium</taxon>
    </lineage>
</organism>
<reference evidence="3" key="2">
    <citation type="submission" date="2020-04" db="EMBL/GenBank/DDBJ databases">
        <authorList>
            <consortium name="NCBI Genome Project"/>
        </authorList>
    </citation>
    <scope>NUCLEOTIDE SEQUENCE</scope>
    <source>
        <strain evidence="3">CBS 342.82</strain>
    </source>
</reference>
<accession>A0A6J3LWT8</accession>
<feature type="region of interest" description="Disordered" evidence="1">
    <location>
        <begin position="436"/>
        <end position="474"/>
    </location>
</feature>
<keyword evidence="2" id="KW-1185">Reference proteome</keyword>
<dbReference type="RefSeq" id="XP_033456138.1">
    <property type="nucleotide sequence ID" value="XM_033608886.1"/>
</dbReference>
<protein>
    <submittedName>
        <fullName evidence="3">Uncharacterized protein</fullName>
    </submittedName>
</protein>
<evidence type="ECO:0000256" key="1">
    <source>
        <dbReference type="SAM" id="MobiDB-lite"/>
    </source>
</evidence>
<evidence type="ECO:0000313" key="3">
    <source>
        <dbReference type="RefSeq" id="XP_033456138.1"/>
    </source>
</evidence>
<dbReference type="GeneID" id="54366687"/>
<evidence type="ECO:0000313" key="2">
    <source>
        <dbReference type="Proteomes" id="UP000504637"/>
    </source>
</evidence>
<dbReference type="AlphaFoldDB" id="A0A6J3LWT8"/>
<name>A0A6J3LWT8_9PEZI</name>
<proteinExistence type="predicted"/>
<reference evidence="3" key="1">
    <citation type="submission" date="2020-01" db="EMBL/GenBank/DDBJ databases">
        <authorList>
            <consortium name="DOE Joint Genome Institute"/>
            <person name="Haridas S."/>
            <person name="Albert R."/>
            <person name="Binder M."/>
            <person name="Bloem J."/>
            <person name="Labutti K."/>
            <person name="Salamov A."/>
            <person name="Andreopoulos B."/>
            <person name="Baker S.E."/>
            <person name="Barry K."/>
            <person name="Bills G."/>
            <person name="Bluhm B.H."/>
            <person name="Cannon C."/>
            <person name="Castanera R."/>
            <person name="Culley D.E."/>
            <person name="Daum C."/>
            <person name="Ezra D."/>
            <person name="Gonzalez J.B."/>
            <person name="Henrissat B."/>
            <person name="Kuo A."/>
            <person name="Liang C."/>
            <person name="Lipzen A."/>
            <person name="Lutzoni F."/>
            <person name="Magnuson J."/>
            <person name="Mondo S."/>
            <person name="Nolan M."/>
            <person name="Ohm R."/>
            <person name="Pangilinan J."/>
            <person name="Park H.-J."/>
            <person name="Ramirez L."/>
            <person name="Alfaro M."/>
            <person name="Sun H."/>
            <person name="Tritt A."/>
            <person name="Yoshinaga Y."/>
            <person name="Zwiers L.-H."/>
            <person name="Turgeon B.G."/>
            <person name="Goodwin S.B."/>
            <person name="Spatafora J.W."/>
            <person name="Crous P.W."/>
            <person name="Grigoriev I.V."/>
        </authorList>
    </citation>
    <scope>NUCLEOTIDE SEQUENCE</scope>
    <source>
        <strain evidence="3">CBS 342.82</strain>
    </source>
</reference>